<organism evidence="1">
    <name type="scientific">Caldilineaceae bacterium SB0661_bin_32</name>
    <dbReference type="NCBI Taxonomy" id="2605255"/>
    <lineage>
        <taxon>Bacteria</taxon>
        <taxon>Bacillati</taxon>
        <taxon>Chloroflexota</taxon>
        <taxon>Caldilineae</taxon>
        <taxon>Caldilineales</taxon>
        <taxon>Caldilineaceae</taxon>
    </lineage>
</organism>
<evidence type="ECO:0000313" key="1">
    <source>
        <dbReference type="EMBL" id="MYC97546.1"/>
    </source>
</evidence>
<name>A0A6B1DD28_9CHLR</name>
<accession>A0A6B1DD28</accession>
<dbReference type="EMBL" id="VXMH01000120">
    <property type="protein sequence ID" value="MYC97546.1"/>
    <property type="molecule type" value="Genomic_DNA"/>
</dbReference>
<dbReference type="AlphaFoldDB" id="A0A6B1DD28"/>
<proteinExistence type="predicted"/>
<sequence length="101" mass="11863">MQEWIDGALYPEMEPPEALETLADRVDFLARLCGAWDFGILPYEETVNEIKRPEWREAVDACQMLTSVGYQILRDWHDLPPVPYIGKEFDYINEDPFLEQI</sequence>
<comment type="caution">
    <text evidence="1">The sequence shown here is derived from an EMBL/GenBank/DDBJ whole genome shotgun (WGS) entry which is preliminary data.</text>
</comment>
<gene>
    <name evidence="1" type="ORF">F4X14_21545</name>
</gene>
<reference evidence="1" key="1">
    <citation type="submission" date="2019-09" db="EMBL/GenBank/DDBJ databases">
        <title>Characterisation of the sponge microbiome using genome-centric metagenomics.</title>
        <authorList>
            <person name="Engelberts J.P."/>
            <person name="Robbins S.J."/>
            <person name="De Goeij J.M."/>
            <person name="Aranda M."/>
            <person name="Bell S.C."/>
            <person name="Webster N.S."/>
        </authorList>
    </citation>
    <scope>NUCLEOTIDE SEQUENCE</scope>
    <source>
        <strain evidence="1">SB0661_bin_32</strain>
    </source>
</reference>
<protein>
    <submittedName>
        <fullName evidence="1">Uncharacterized protein</fullName>
    </submittedName>
</protein>